<dbReference type="Proteomes" id="UP000011782">
    <property type="component" value="Unassembled WGS sequence"/>
</dbReference>
<gene>
    <name evidence="1" type="ORF">H740_07666</name>
</gene>
<accession>M3GXR1</accession>
<protein>
    <submittedName>
        <fullName evidence="1">Uncharacterized protein</fullName>
    </submittedName>
</protein>
<organism evidence="1 2">
    <name type="scientific">Campylobacter showae CC57C</name>
    <dbReference type="NCBI Taxonomy" id="1073353"/>
    <lineage>
        <taxon>Bacteria</taxon>
        <taxon>Pseudomonadati</taxon>
        <taxon>Campylobacterota</taxon>
        <taxon>Epsilonproteobacteria</taxon>
        <taxon>Campylobacterales</taxon>
        <taxon>Campylobacteraceae</taxon>
        <taxon>Campylobacter</taxon>
    </lineage>
</organism>
<comment type="caution">
    <text evidence="1">The sequence shown here is derived from an EMBL/GenBank/DDBJ whole genome shotgun (WGS) entry which is preliminary data.</text>
</comment>
<dbReference type="AlphaFoldDB" id="M3GXR1"/>
<reference evidence="1 2" key="1">
    <citation type="submission" date="2013-02" db="EMBL/GenBank/DDBJ databases">
        <title>Co-occurrence of anaerobic bacteria in colorectal carcinomas.</title>
        <authorList>
            <person name="Holt R.A."/>
            <person name="Warren R.L."/>
            <person name="Allen-Vercoe E."/>
            <person name="Pleasance S."/>
            <person name="Freeman D.J."/>
            <person name="Watson P."/>
            <person name="Moore R."/>
            <person name="Cochrane K."/>
        </authorList>
    </citation>
    <scope>NUCLEOTIDE SEQUENCE [LARGE SCALE GENOMIC DNA]</scope>
    <source>
        <strain evidence="1 2">CC57C</strain>
    </source>
</reference>
<feature type="non-terminal residue" evidence="1">
    <location>
        <position position="1"/>
    </location>
</feature>
<proteinExistence type="predicted"/>
<sequence>FVALATASRRKFRRGSVTYFIYAPSLGLFPPRLLVAKSRYERLREVKKKNTSPECFAFKFKIKFN</sequence>
<evidence type="ECO:0000313" key="1">
    <source>
        <dbReference type="EMBL" id="EMG30215.1"/>
    </source>
</evidence>
<name>M3GXR1_9BACT</name>
<dbReference type="EMBL" id="AOTD01000196">
    <property type="protein sequence ID" value="EMG30215.1"/>
    <property type="molecule type" value="Genomic_DNA"/>
</dbReference>
<evidence type="ECO:0000313" key="2">
    <source>
        <dbReference type="Proteomes" id="UP000011782"/>
    </source>
</evidence>